<keyword evidence="17" id="KW-0812">Transmembrane</keyword>
<evidence type="ECO:0000256" key="1">
    <source>
        <dbReference type="ARBA" id="ARBA00001657"/>
    </source>
</evidence>
<dbReference type="FunFam" id="2.60.40.1180:FF:000001">
    <property type="entry name" value="Maltase-glucoamylase, intestinal"/>
    <property type="match status" value="1"/>
</dbReference>
<evidence type="ECO:0000256" key="16">
    <source>
        <dbReference type="SAM" id="MobiDB-lite"/>
    </source>
</evidence>
<protein>
    <recommendedName>
        <fullName evidence="5">Lysosomal alpha-glucosidase</fullName>
        <ecNumber evidence="4">3.2.1.20</ecNumber>
    </recommendedName>
    <alternativeName>
        <fullName evidence="12">Acid maltase</fullName>
    </alternativeName>
</protein>
<sequence>MDARWPLCCRPLLGAYILVSLATAALLGHVLLHDFLLVPQEQRGFSQVAEGLYRARQQGAGHPGPQAPPGHHGSPRAAPTRCDVPPNSRFDCAPDKAITQEQCEARGCCYVPAGQWPRVPRMGQPWCFFPPSYPSYKLHNLTTTETGYTATLTRATPTFFPKDILTLRLDVLLETESRLHFTIKDPANRRYEVPLETPRVRSRASSTLYSVDLQEEPFGVVVRRKLDGRVLLNTTVAPLFFADQFLQLSTSLPSQHITGLAEHLGSLMLSTNWTKITLWNRDIAPEPNVNLYGSHPFYLVLEDGGLAHGVFLLNSNAMDVILQPSPALSWRSTGGILDMYIFLGPEPKSVVRQYLEVPQEPYRFSETAQRAMRKALALRYRLLPLLYTLFHRAHVGGETVARPLFLEFPEDPRTWAVDRQFLWGAALLITPVLEAGKVEVTGYFPAGTWYDLQTVPAEALGSLPPPPPAPVTPAIHSRGQWVTLPAPLDTINLHLRAGHIIPLQGLGLTTTESRKQPMALVAALTTNGEARGELFWDDGESLETLERGAYTQVVFLVKNNTVVNELVHVTSEGAGLQLRKATVLGVAAAPKQVLSNGVPVSNFTYSPDTKTLDIPVSLTMGEQFVISWS</sequence>
<keyword evidence="11 15" id="KW-0326">Glycosidase</keyword>
<dbReference type="FunFam" id="4.10.110.10:FF:000007">
    <property type="entry name" value="Lysosomal alpha-glucosidase"/>
    <property type="match status" value="1"/>
</dbReference>
<dbReference type="InterPro" id="IPR000322">
    <property type="entry name" value="Glyco_hydro_31_TIM"/>
</dbReference>
<dbReference type="GO" id="GO:0004558">
    <property type="term" value="F:alpha-1,4-glucosidase activity"/>
    <property type="evidence" value="ECO:0007669"/>
    <property type="project" value="UniProtKB-EC"/>
</dbReference>
<evidence type="ECO:0000256" key="2">
    <source>
        <dbReference type="ARBA" id="ARBA00004656"/>
    </source>
</evidence>
<evidence type="ECO:0000256" key="14">
    <source>
        <dbReference type="PROSITE-ProRule" id="PRU00779"/>
    </source>
</evidence>
<comment type="subcellular location">
    <subcellularLocation>
        <location evidence="2">Lysosome membrane</location>
    </subcellularLocation>
</comment>
<evidence type="ECO:0000259" key="18">
    <source>
        <dbReference type="PROSITE" id="PS51448"/>
    </source>
</evidence>
<dbReference type="Gene3D" id="3.20.20.80">
    <property type="entry name" value="Glycosidases"/>
    <property type="match status" value="1"/>
</dbReference>
<evidence type="ECO:0000256" key="6">
    <source>
        <dbReference type="ARBA" id="ARBA00022801"/>
    </source>
</evidence>
<dbReference type="SUPFAM" id="SSF51445">
    <property type="entry name" value="(Trans)glycosidases"/>
    <property type="match status" value="1"/>
</dbReference>
<dbReference type="InterPro" id="IPR011013">
    <property type="entry name" value="Gal_mutarotase_sf_dom"/>
</dbReference>
<keyword evidence="17" id="KW-1133">Transmembrane helix</keyword>
<dbReference type="InterPro" id="IPR013780">
    <property type="entry name" value="Glyco_hydro_b"/>
</dbReference>
<dbReference type="PANTHER" id="PTHR22762:SF92">
    <property type="entry name" value="LYSOSOMAL ALPHA-GLUCOSIDASE"/>
    <property type="match status" value="1"/>
</dbReference>
<dbReference type="Gene3D" id="4.10.110.10">
    <property type="entry name" value="Spasmolytic Protein, domain 1"/>
    <property type="match status" value="1"/>
</dbReference>
<dbReference type="PANTHER" id="PTHR22762">
    <property type="entry name" value="ALPHA-GLUCOSIDASE"/>
    <property type="match status" value="1"/>
</dbReference>
<dbReference type="InterPro" id="IPR017853">
    <property type="entry name" value="GH"/>
</dbReference>
<keyword evidence="7 17" id="KW-0472">Membrane</keyword>
<evidence type="ECO:0000256" key="15">
    <source>
        <dbReference type="RuleBase" id="RU361185"/>
    </source>
</evidence>
<evidence type="ECO:0000256" key="9">
    <source>
        <dbReference type="ARBA" id="ARBA00023180"/>
    </source>
</evidence>
<dbReference type="GO" id="GO:0005980">
    <property type="term" value="P:glycogen catabolic process"/>
    <property type="evidence" value="ECO:0007669"/>
    <property type="project" value="TreeGrafter"/>
</dbReference>
<evidence type="ECO:0000313" key="19">
    <source>
        <dbReference type="Proteomes" id="UP000515131"/>
    </source>
</evidence>
<evidence type="ECO:0000256" key="12">
    <source>
        <dbReference type="ARBA" id="ARBA00041572"/>
    </source>
</evidence>
<feature type="domain" description="P-type" evidence="18">
    <location>
        <begin position="80"/>
        <end position="131"/>
    </location>
</feature>
<dbReference type="Pfam" id="PF00088">
    <property type="entry name" value="Trefoil"/>
    <property type="match status" value="1"/>
</dbReference>
<gene>
    <name evidence="20" type="primary">GAA</name>
</gene>
<evidence type="ECO:0000256" key="8">
    <source>
        <dbReference type="ARBA" id="ARBA00023157"/>
    </source>
</evidence>
<comment type="similarity">
    <text evidence="3 15">Belongs to the glycosyl hydrolase 31 family.</text>
</comment>
<dbReference type="InterPro" id="IPR044913">
    <property type="entry name" value="P_trefoil_dom_sf"/>
</dbReference>
<dbReference type="GO" id="GO:0007040">
    <property type="term" value="P:lysosome organization"/>
    <property type="evidence" value="ECO:0007669"/>
    <property type="project" value="TreeGrafter"/>
</dbReference>
<dbReference type="PROSITE" id="PS00025">
    <property type="entry name" value="P_TREFOIL_1"/>
    <property type="match status" value="1"/>
</dbReference>
<dbReference type="Pfam" id="PF01055">
    <property type="entry name" value="Glyco_hydro_31_2nd"/>
    <property type="match status" value="1"/>
</dbReference>
<evidence type="ECO:0000256" key="5">
    <source>
        <dbReference type="ARBA" id="ARBA00019338"/>
    </source>
</evidence>
<keyword evidence="19" id="KW-1185">Reference proteome</keyword>
<dbReference type="InterPro" id="IPR000519">
    <property type="entry name" value="P_trefoil_dom"/>
</dbReference>
<evidence type="ECO:0000256" key="10">
    <source>
        <dbReference type="ARBA" id="ARBA00023228"/>
    </source>
</evidence>
<evidence type="ECO:0000256" key="17">
    <source>
        <dbReference type="SAM" id="Phobius"/>
    </source>
</evidence>
<comment type="function">
    <text evidence="13">Essential for the degradation of glycogen in lysosomes. Has highest activity on alpha-1,4-linked glycosidic linkages, but can also hydrolyze alpha-1,6-linked glucans.</text>
</comment>
<dbReference type="InterPro" id="IPR048395">
    <property type="entry name" value="Glyco_hydro_31_C"/>
</dbReference>
<dbReference type="AlphaFoldDB" id="A0A6P6I6N4"/>
<keyword evidence="8" id="KW-1015">Disulfide bond</keyword>
<keyword evidence="10" id="KW-0458">Lysosome</keyword>
<dbReference type="EC" id="3.2.1.20" evidence="4"/>
<dbReference type="GO" id="GO:0030246">
    <property type="term" value="F:carbohydrate binding"/>
    <property type="evidence" value="ECO:0007669"/>
    <property type="project" value="InterPro"/>
</dbReference>
<dbReference type="InterPro" id="IPR017957">
    <property type="entry name" value="P_trefoil_CS"/>
</dbReference>
<dbReference type="GO" id="GO:0005765">
    <property type="term" value="C:lysosomal membrane"/>
    <property type="evidence" value="ECO:0007669"/>
    <property type="project" value="UniProtKB-SubCell"/>
</dbReference>
<evidence type="ECO:0000256" key="3">
    <source>
        <dbReference type="ARBA" id="ARBA00007806"/>
    </source>
</evidence>
<evidence type="ECO:0000313" key="20">
    <source>
        <dbReference type="RefSeq" id="XP_025783434.1"/>
    </source>
</evidence>
<dbReference type="KEGG" id="pcoo:112864611"/>
<dbReference type="Gene3D" id="2.60.40.1760">
    <property type="entry name" value="glycosyl hydrolase (family 31)"/>
    <property type="match status" value="1"/>
</dbReference>
<dbReference type="CDD" id="cd14752">
    <property type="entry name" value="GH31_N"/>
    <property type="match status" value="1"/>
</dbReference>
<feature type="transmembrane region" description="Helical" evidence="17">
    <location>
        <begin position="12"/>
        <end position="32"/>
    </location>
</feature>
<dbReference type="PROSITE" id="PS51448">
    <property type="entry name" value="P_TREFOIL_2"/>
    <property type="match status" value="1"/>
</dbReference>
<dbReference type="Gene3D" id="2.60.40.1180">
    <property type="entry name" value="Golgi alpha-mannosidase II"/>
    <property type="match status" value="2"/>
</dbReference>
<dbReference type="SUPFAM" id="SSF74650">
    <property type="entry name" value="Galactose mutarotase-like"/>
    <property type="match status" value="1"/>
</dbReference>
<dbReference type="InterPro" id="IPR025887">
    <property type="entry name" value="Glyco_hydro_31_N_dom"/>
</dbReference>
<reference evidence="20" key="1">
    <citation type="submission" date="2025-08" db="UniProtKB">
        <authorList>
            <consortium name="RefSeq"/>
        </authorList>
    </citation>
    <scope>IDENTIFICATION</scope>
    <source>
        <tissue evidence="20">Blood</tissue>
    </source>
</reference>
<keyword evidence="9" id="KW-0325">Glycoprotein</keyword>
<name>A0A6P6I6N4_PUMCO</name>
<dbReference type="RefSeq" id="XP_025783434.1">
    <property type="nucleotide sequence ID" value="XM_025927649.1"/>
</dbReference>
<dbReference type="GeneID" id="112864611"/>
<dbReference type="CTD" id="2548"/>
<accession>A0A6P6I6N4</accession>
<dbReference type="Proteomes" id="UP000515131">
    <property type="component" value="Unplaced"/>
</dbReference>
<proteinExistence type="inferred from homology"/>
<evidence type="ECO:0000256" key="13">
    <source>
        <dbReference type="ARBA" id="ARBA00045686"/>
    </source>
</evidence>
<comment type="catalytic activity">
    <reaction evidence="1">
        <text>Hydrolysis of terminal, non-reducing (1-&gt;4)-linked alpha-D-glucose residues with release of alpha-D-glucose.</text>
        <dbReference type="EC" id="3.2.1.20"/>
    </reaction>
</comment>
<comment type="caution">
    <text evidence="14">Lacks conserved residue(s) required for the propagation of feature annotation.</text>
</comment>
<evidence type="ECO:0000256" key="11">
    <source>
        <dbReference type="ARBA" id="ARBA00023295"/>
    </source>
</evidence>
<dbReference type="FunFam" id="2.60.40.1760:FF:000001">
    <property type="entry name" value="Maltase-glucoamylase, intestinal"/>
    <property type="match status" value="1"/>
</dbReference>
<feature type="region of interest" description="Disordered" evidence="16">
    <location>
        <begin position="56"/>
        <end position="80"/>
    </location>
</feature>
<evidence type="ECO:0000256" key="4">
    <source>
        <dbReference type="ARBA" id="ARBA00012741"/>
    </source>
</evidence>
<dbReference type="CDD" id="cd00111">
    <property type="entry name" value="Trefoil"/>
    <property type="match status" value="1"/>
</dbReference>
<dbReference type="Pfam" id="PF21365">
    <property type="entry name" value="Glyco_hydro_31_3rd"/>
    <property type="match status" value="1"/>
</dbReference>
<organism evidence="19 20">
    <name type="scientific">Puma concolor</name>
    <name type="common">Mountain lion</name>
    <name type="synonym">Felis concolor</name>
    <dbReference type="NCBI Taxonomy" id="9696"/>
    <lineage>
        <taxon>Eukaryota</taxon>
        <taxon>Metazoa</taxon>
        <taxon>Chordata</taxon>
        <taxon>Craniata</taxon>
        <taxon>Vertebrata</taxon>
        <taxon>Euteleostomi</taxon>
        <taxon>Mammalia</taxon>
        <taxon>Eutheria</taxon>
        <taxon>Laurasiatheria</taxon>
        <taxon>Carnivora</taxon>
        <taxon>Feliformia</taxon>
        <taxon>Felidae</taxon>
        <taxon>Felinae</taxon>
        <taxon>Puma</taxon>
    </lineage>
</organism>
<dbReference type="SUPFAM" id="SSF51011">
    <property type="entry name" value="Glycosyl hydrolase domain"/>
    <property type="match status" value="1"/>
</dbReference>
<dbReference type="FunFam" id="2.60.40.1180:FF:000005">
    <property type="entry name" value="Maltase-glucoamylase, intestinal"/>
    <property type="match status" value="1"/>
</dbReference>
<evidence type="ECO:0000256" key="7">
    <source>
        <dbReference type="ARBA" id="ARBA00023136"/>
    </source>
</evidence>
<dbReference type="SUPFAM" id="SSF57492">
    <property type="entry name" value="Trefoil"/>
    <property type="match status" value="1"/>
</dbReference>
<feature type="compositionally biased region" description="Low complexity" evidence="16">
    <location>
        <begin position="57"/>
        <end position="72"/>
    </location>
</feature>
<dbReference type="SMART" id="SM00018">
    <property type="entry name" value="PD"/>
    <property type="match status" value="1"/>
</dbReference>
<keyword evidence="6 15" id="KW-0378">Hydrolase</keyword>
<dbReference type="Pfam" id="PF13802">
    <property type="entry name" value="Gal_mutarotas_2"/>
    <property type="match status" value="1"/>
</dbReference>